<organism evidence="4 5">
    <name type="scientific">Sorangium atrum</name>
    <dbReference type="NCBI Taxonomy" id="2995308"/>
    <lineage>
        <taxon>Bacteria</taxon>
        <taxon>Pseudomonadati</taxon>
        <taxon>Myxococcota</taxon>
        <taxon>Polyangia</taxon>
        <taxon>Polyangiales</taxon>
        <taxon>Polyangiaceae</taxon>
        <taxon>Sorangium</taxon>
    </lineage>
</organism>
<comment type="similarity">
    <text evidence="1">Belongs to the hcp beta-lactamase family.</text>
</comment>
<dbReference type="SMART" id="SM00671">
    <property type="entry name" value="SEL1"/>
    <property type="match status" value="6"/>
</dbReference>
<dbReference type="SUPFAM" id="SSF81901">
    <property type="entry name" value="HCP-like"/>
    <property type="match status" value="3"/>
</dbReference>
<keyword evidence="5" id="KW-1185">Reference proteome</keyword>
<name>A0ABT5C560_9BACT</name>
<dbReference type="InterPro" id="IPR011990">
    <property type="entry name" value="TPR-like_helical_dom_sf"/>
</dbReference>
<dbReference type="Gene3D" id="1.25.40.10">
    <property type="entry name" value="Tetratricopeptide repeat domain"/>
    <property type="match status" value="2"/>
</dbReference>
<evidence type="ECO:0000256" key="1">
    <source>
        <dbReference type="ARBA" id="ARBA00008486"/>
    </source>
</evidence>
<proteinExistence type="inferred from homology"/>
<dbReference type="PANTHER" id="PTHR13891">
    <property type="entry name" value="CYTOCHROME C OXIDASE ASSEMBLY FACTOR 7"/>
    <property type="match status" value="1"/>
</dbReference>
<evidence type="ECO:0000313" key="5">
    <source>
        <dbReference type="Proteomes" id="UP001217485"/>
    </source>
</evidence>
<protein>
    <submittedName>
        <fullName evidence="4">Tetratricopeptide repeat protein</fullName>
    </submittedName>
</protein>
<dbReference type="InterPro" id="IPR006597">
    <property type="entry name" value="Sel1-like"/>
</dbReference>
<evidence type="ECO:0000256" key="3">
    <source>
        <dbReference type="SAM" id="MobiDB-lite"/>
    </source>
</evidence>
<reference evidence="4 5" key="1">
    <citation type="submission" date="2023-01" db="EMBL/GenBank/DDBJ databases">
        <title>Minimal conservation of predation-associated metabolite biosynthetic gene clusters underscores biosynthetic potential of Myxococcota including descriptions for ten novel species: Archangium lansinium sp. nov., Myxococcus landrumus sp. nov., Nannocystis bai.</title>
        <authorList>
            <person name="Ahearne A."/>
            <person name="Stevens C."/>
            <person name="Dowd S."/>
        </authorList>
    </citation>
    <scope>NUCLEOTIDE SEQUENCE [LARGE SCALE GENOMIC DNA]</scope>
    <source>
        <strain evidence="4 5">WIWO2</strain>
    </source>
</reference>
<comment type="caution">
    <text evidence="4">The sequence shown here is derived from an EMBL/GenBank/DDBJ whole genome shotgun (WGS) entry which is preliminary data.</text>
</comment>
<keyword evidence="2" id="KW-0677">Repeat</keyword>
<dbReference type="RefSeq" id="WP_272097358.1">
    <property type="nucleotide sequence ID" value="NZ_JAQNDK010000002.1"/>
</dbReference>
<dbReference type="Proteomes" id="UP001217485">
    <property type="component" value="Unassembled WGS sequence"/>
</dbReference>
<dbReference type="PANTHER" id="PTHR13891:SF1">
    <property type="entry name" value="CYTOCHROME C OXIDASE ASSEMBLY FACTOR 7"/>
    <property type="match status" value="1"/>
</dbReference>
<feature type="region of interest" description="Disordered" evidence="3">
    <location>
        <begin position="417"/>
        <end position="439"/>
    </location>
</feature>
<evidence type="ECO:0000313" key="4">
    <source>
        <dbReference type="EMBL" id="MDC0680317.1"/>
    </source>
</evidence>
<gene>
    <name evidence="4" type="ORF">POL72_21420</name>
</gene>
<dbReference type="InterPro" id="IPR040239">
    <property type="entry name" value="HcpB-like"/>
</dbReference>
<sequence length="439" mass="47881">MRVGNIYRQTDPKQAAIALDAACNGGEQSGCDRLAALYLGDSLEIDYPRAAALYGKACDGGYLPACGHLAQLRFRSEPGVEARTDEERTAAVKLLERACEAKDGDACGFLGAVHFVPIHGTKNQARGSELLAEGCSLDSEWSCKHATEMWRTADLTALGNIKEHERTARIEGFVKRQQKLREAACEDTGLFCNVLEGVRASTARARLGELCRTRNHLASCNDLAFMLERGEQGDKDFAGAALLFEIACKGGIGGACYELAALHKFGSGMAKDLRKSFSLMERSCALGFAQGCDVLGSMYLDAEGAQRDVSRSIAVRRRACGWHDRNACRTLGVWLISHDGEEVPEGEGMREGAERLREACAGDSSPSCLDYALLHDKGWGVPRDPKKARETAQLACDRGDREACGWLKNPALHTPKWVKEREQRLAKRKARGAATEEPR</sequence>
<dbReference type="Pfam" id="PF08238">
    <property type="entry name" value="Sel1"/>
    <property type="match status" value="5"/>
</dbReference>
<accession>A0ABT5C560</accession>
<dbReference type="EMBL" id="JAQNDK010000002">
    <property type="protein sequence ID" value="MDC0680317.1"/>
    <property type="molecule type" value="Genomic_DNA"/>
</dbReference>
<evidence type="ECO:0000256" key="2">
    <source>
        <dbReference type="ARBA" id="ARBA00022737"/>
    </source>
</evidence>